<keyword evidence="3" id="KW-1185">Reference proteome</keyword>
<dbReference type="Pfam" id="PF07883">
    <property type="entry name" value="Cupin_2"/>
    <property type="match status" value="1"/>
</dbReference>
<gene>
    <name evidence="2" type="ORF">DRW48_02895</name>
</gene>
<reference evidence="3" key="1">
    <citation type="submission" date="2018-07" db="EMBL/GenBank/DDBJ databases">
        <title>Genome sequencing of Paracoccus sp. SC2-6.</title>
        <authorList>
            <person name="Heo J."/>
            <person name="Kim S.-J."/>
            <person name="Kwon S.-W."/>
        </authorList>
    </citation>
    <scope>NUCLEOTIDE SEQUENCE [LARGE SCALE GENOMIC DNA]</scope>
    <source>
        <strain evidence="3">SC2-6</strain>
    </source>
</reference>
<dbReference type="InterPro" id="IPR047263">
    <property type="entry name" value="HNL-like_cupin"/>
</dbReference>
<name>A0A344PHC2_9RHOB</name>
<dbReference type="CDD" id="cd02233">
    <property type="entry name" value="cupin_HNL-like"/>
    <property type="match status" value="1"/>
</dbReference>
<dbReference type="SUPFAM" id="SSF51182">
    <property type="entry name" value="RmlC-like cupins"/>
    <property type="match status" value="1"/>
</dbReference>
<dbReference type="Proteomes" id="UP000252023">
    <property type="component" value="Chromosome"/>
</dbReference>
<dbReference type="InterPro" id="IPR013096">
    <property type="entry name" value="Cupin_2"/>
</dbReference>
<dbReference type="PANTHER" id="PTHR43698">
    <property type="entry name" value="RIBD C-TERMINAL DOMAIN CONTAINING PROTEIN"/>
    <property type="match status" value="1"/>
</dbReference>
<organism evidence="2 3">
    <name type="scientific">Paracoccus suum</name>
    <dbReference type="NCBI Taxonomy" id="2259340"/>
    <lineage>
        <taxon>Bacteria</taxon>
        <taxon>Pseudomonadati</taxon>
        <taxon>Pseudomonadota</taxon>
        <taxon>Alphaproteobacteria</taxon>
        <taxon>Rhodobacterales</taxon>
        <taxon>Paracoccaceae</taxon>
        <taxon>Paracoccus</taxon>
    </lineage>
</organism>
<accession>A0A344PHC2</accession>
<dbReference type="Gene3D" id="2.60.120.10">
    <property type="entry name" value="Jelly Rolls"/>
    <property type="match status" value="1"/>
</dbReference>
<dbReference type="OrthoDB" id="7507676at2"/>
<dbReference type="RefSeq" id="WP_114075096.1">
    <property type="nucleotide sequence ID" value="NZ_CP030918.1"/>
</dbReference>
<evidence type="ECO:0000313" key="2">
    <source>
        <dbReference type="EMBL" id="AXC48777.1"/>
    </source>
</evidence>
<dbReference type="EMBL" id="CP030918">
    <property type="protein sequence ID" value="AXC48777.1"/>
    <property type="molecule type" value="Genomic_DNA"/>
</dbReference>
<sequence>MRITRAGSQPSKPGPKEWFTGSVRLDAPIATEAPARLAGASVTFEPGARTNWHTHPLGQTLVITAGLGRAAREGGPVEELRPGDIVWFAPGERHWHGAAPDTAMTHLALQEAGEDGSAVTWLEPVSAADYRA</sequence>
<evidence type="ECO:0000313" key="3">
    <source>
        <dbReference type="Proteomes" id="UP000252023"/>
    </source>
</evidence>
<dbReference type="InterPro" id="IPR011051">
    <property type="entry name" value="RmlC_Cupin_sf"/>
</dbReference>
<dbReference type="KEGG" id="pars:DRW48_02895"/>
<feature type="domain" description="Cupin type-2" evidence="1">
    <location>
        <begin position="42"/>
        <end position="104"/>
    </location>
</feature>
<dbReference type="InterPro" id="IPR014710">
    <property type="entry name" value="RmlC-like_jellyroll"/>
</dbReference>
<proteinExistence type="predicted"/>
<dbReference type="PANTHER" id="PTHR43698:SF1">
    <property type="entry name" value="BLL4564 PROTEIN"/>
    <property type="match status" value="1"/>
</dbReference>
<dbReference type="AlphaFoldDB" id="A0A344PHC2"/>
<protein>
    <submittedName>
        <fullName evidence="2">Cupin domain-containing protein</fullName>
    </submittedName>
</protein>
<evidence type="ECO:0000259" key="1">
    <source>
        <dbReference type="Pfam" id="PF07883"/>
    </source>
</evidence>